<dbReference type="AlphaFoldDB" id="A0A6C0DRB8"/>
<feature type="region of interest" description="Disordered" evidence="3">
    <location>
        <begin position="1"/>
        <end position="26"/>
    </location>
</feature>
<proteinExistence type="predicted"/>
<reference evidence="5" key="1">
    <citation type="journal article" date="2020" name="Nature">
        <title>Giant virus diversity and host interactions through global metagenomics.</title>
        <authorList>
            <person name="Schulz F."/>
            <person name="Roux S."/>
            <person name="Paez-Espino D."/>
            <person name="Jungbluth S."/>
            <person name="Walsh D.A."/>
            <person name="Denef V.J."/>
            <person name="McMahon K.D."/>
            <person name="Konstantinidis K.T."/>
            <person name="Eloe-Fadrosh E.A."/>
            <person name="Kyrpides N.C."/>
            <person name="Woyke T."/>
        </authorList>
    </citation>
    <scope>NUCLEOTIDE SEQUENCE</scope>
    <source>
        <strain evidence="5">GVMAG-M-3300023174-49</strain>
    </source>
</reference>
<keyword evidence="1" id="KW-0645">Protease</keyword>
<dbReference type="InterPro" id="IPR038765">
    <property type="entry name" value="Papain-like_cys_pep_sf"/>
</dbReference>
<name>A0A6C0DRB8_9ZZZZ</name>
<dbReference type="GO" id="GO:0006508">
    <property type="term" value="P:proteolysis"/>
    <property type="evidence" value="ECO:0007669"/>
    <property type="project" value="UniProtKB-KW"/>
</dbReference>
<feature type="compositionally biased region" description="Basic residues" evidence="3">
    <location>
        <begin position="1"/>
        <end position="22"/>
    </location>
</feature>
<evidence type="ECO:0000259" key="4">
    <source>
        <dbReference type="Pfam" id="PF02902"/>
    </source>
</evidence>
<dbReference type="SUPFAM" id="SSF54001">
    <property type="entry name" value="Cysteine proteinases"/>
    <property type="match status" value="1"/>
</dbReference>
<feature type="domain" description="Ubiquitin-like protease family profile" evidence="4">
    <location>
        <begin position="200"/>
        <end position="288"/>
    </location>
</feature>
<dbReference type="GO" id="GO:0008234">
    <property type="term" value="F:cysteine-type peptidase activity"/>
    <property type="evidence" value="ECO:0007669"/>
    <property type="project" value="InterPro"/>
</dbReference>
<evidence type="ECO:0000256" key="3">
    <source>
        <dbReference type="SAM" id="MobiDB-lite"/>
    </source>
</evidence>
<evidence type="ECO:0000313" key="5">
    <source>
        <dbReference type="EMBL" id="QHT18760.1"/>
    </source>
</evidence>
<keyword evidence="2" id="KW-0378">Hydrolase</keyword>
<evidence type="ECO:0000256" key="1">
    <source>
        <dbReference type="ARBA" id="ARBA00022670"/>
    </source>
</evidence>
<organism evidence="5">
    <name type="scientific">viral metagenome</name>
    <dbReference type="NCBI Taxonomy" id="1070528"/>
    <lineage>
        <taxon>unclassified sequences</taxon>
        <taxon>metagenomes</taxon>
        <taxon>organismal metagenomes</taxon>
    </lineage>
</organism>
<dbReference type="InterPro" id="IPR003653">
    <property type="entry name" value="Peptidase_C48_C"/>
</dbReference>
<dbReference type="Gene3D" id="3.40.395.10">
    <property type="entry name" value="Adenoviral Proteinase, Chain A"/>
    <property type="match status" value="1"/>
</dbReference>
<evidence type="ECO:0000256" key="2">
    <source>
        <dbReference type="ARBA" id="ARBA00022801"/>
    </source>
</evidence>
<protein>
    <recommendedName>
        <fullName evidence="4">Ubiquitin-like protease family profile domain-containing protein</fullName>
    </recommendedName>
</protein>
<accession>A0A6C0DRB8</accession>
<sequence>MVMNTRKKNKYYNNSKSRKRKQGGADEFATMNCSPLVETVGTINNKSCLTEDVINIIKAEYNKDHPKNPIRSNDKNELWYELKSRLTQCQREDCWLNEIDNKDVRHALDEFIFAPDSPPEWDKNPDEWLSNYDILDVLAQYEKAYPFFRFIGPTPIDFDTRPKEMNGNCVWEELCNFSLKRQLDNGKTKIGVVFNLDKHNESGSHWVSLFVDIDNHFIFYFDSAGDKVPSEIQQLVDRILEQCKELSISMKFIDNKTRHQYENTECGIYALYFITTLLTEKTSDGKLLKTNKDKFAHFSKDRISDSYVFKLRKNKFFNGGSSTTPLTTPENKLGPIKNNNSVEYNIQTFYDKKNKNLPFAETIVTRDGNTSTFDKTVDYNLRRLFDIADIDNMINNRLEYIRDLKRKFRKENSKNKDIAKYLTNSEYKKQYDQEYEKKEKEHLDEKLKDYDKENKINDINELYPVYNKNNTIIPISRSINRGLLGGKKSRKNKLPLK</sequence>
<dbReference type="EMBL" id="MN739659">
    <property type="protein sequence ID" value="QHT18760.1"/>
    <property type="molecule type" value="Genomic_DNA"/>
</dbReference>
<dbReference type="Pfam" id="PF02902">
    <property type="entry name" value="Peptidase_C48"/>
    <property type="match status" value="1"/>
</dbReference>